<evidence type="ECO:0000313" key="7">
    <source>
        <dbReference type="EMBL" id="STH81556.1"/>
    </source>
</evidence>
<evidence type="ECO:0000256" key="1">
    <source>
        <dbReference type="ARBA" id="ARBA00022801"/>
    </source>
</evidence>
<dbReference type="InterPro" id="IPR014001">
    <property type="entry name" value="Helicase_ATP-bd"/>
</dbReference>
<dbReference type="FunFam" id="3.40.50.300:FF:000533">
    <property type="entry name" value="Helicase, Snf2 family"/>
    <property type="match status" value="1"/>
</dbReference>
<dbReference type="SUPFAM" id="SSF52540">
    <property type="entry name" value="P-loop containing nucleoside triphosphate hydrolases"/>
    <property type="match status" value="2"/>
</dbReference>
<dbReference type="GO" id="GO:0016787">
    <property type="term" value="F:hydrolase activity"/>
    <property type="evidence" value="ECO:0007669"/>
    <property type="project" value="UniProtKB-KW"/>
</dbReference>
<evidence type="ECO:0000313" key="9">
    <source>
        <dbReference type="Proteomes" id="UP000255093"/>
    </source>
</evidence>
<name>A0A376PSS3_ECOLX</name>
<dbReference type="SMART" id="SM00487">
    <property type="entry name" value="DEXDc"/>
    <property type="match status" value="1"/>
</dbReference>
<dbReference type="RefSeq" id="WP_001007643.1">
    <property type="nucleotide sequence ID" value="NZ_CABWKD010000017.1"/>
</dbReference>
<dbReference type="InterPro" id="IPR049730">
    <property type="entry name" value="SNF2/RAD54-like_C"/>
</dbReference>
<dbReference type="EMBL" id="UGEE01000003">
    <property type="protein sequence ID" value="STK79879.1"/>
    <property type="molecule type" value="Genomic_DNA"/>
</dbReference>
<dbReference type="InterPro" id="IPR007527">
    <property type="entry name" value="Znf_SWIM"/>
</dbReference>
<dbReference type="GO" id="GO:0008270">
    <property type="term" value="F:zinc ion binding"/>
    <property type="evidence" value="ECO:0007669"/>
    <property type="project" value="UniProtKB-KW"/>
</dbReference>
<feature type="domain" description="Helicase ATP-binding" evidence="5">
    <location>
        <begin position="695"/>
        <end position="853"/>
    </location>
</feature>
<keyword evidence="3" id="KW-0479">Metal-binding</keyword>
<protein>
    <submittedName>
        <fullName evidence="7">Helicase</fullName>
    </submittedName>
</protein>
<dbReference type="Pfam" id="PF12419">
    <property type="entry name" value="DUF3670"/>
    <property type="match status" value="1"/>
</dbReference>
<keyword evidence="2 7" id="KW-0067">ATP-binding</keyword>
<dbReference type="InterPro" id="IPR022138">
    <property type="entry name" value="DUF3670"/>
</dbReference>
<dbReference type="InterPro" id="IPR027417">
    <property type="entry name" value="P-loop_NTPase"/>
</dbReference>
<evidence type="ECO:0000313" key="8">
    <source>
        <dbReference type="EMBL" id="STK79879.1"/>
    </source>
</evidence>
<evidence type="ECO:0000313" key="10">
    <source>
        <dbReference type="Proteomes" id="UP000255153"/>
    </source>
</evidence>
<feature type="domain" description="Helicase C-terminal" evidence="6">
    <location>
        <begin position="980"/>
        <end position="1136"/>
    </location>
</feature>
<evidence type="ECO:0000259" key="4">
    <source>
        <dbReference type="PROSITE" id="PS50966"/>
    </source>
</evidence>
<keyword evidence="2 7" id="KW-0347">Helicase</keyword>
<dbReference type="GO" id="GO:0004386">
    <property type="term" value="F:helicase activity"/>
    <property type="evidence" value="ECO:0007669"/>
    <property type="project" value="UniProtKB-KW"/>
</dbReference>
<keyword evidence="1" id="KW-0378">Hydrolase</keyword>
<feature type="domain" description="SWIM-type" evidence="4">
    <location>
        <begin position="112"/>
        <end position="143"/>
    </location>
</feature>
<evidence type="ECO:0000259" key="6">
    <source>
        <dbReference type="PROSITE" id="PS51194"/>
    </source>
</evidence>
<evidence type="ECO:0000256" key="2">
    <source>
        <dbReference type="ARBA" id="ARBA00022806"/>
    </source>
</evidence>
<reference evidence="9 10" key="1">
    <citation type="submission" date="2018-06" db="EMBL/GenBank/DDBJ databases">
        <authorList>
            <consortium name="Pathogen Informatics"/>
            <person name="Doyle S."/>
        </authorList>
    </citation>
    <scope>NUCLEOTIDE SEQUENCE [LARGE SCALE GENOMIC DNA]</scope>
    <source>
        <strain evidence="8 10">NCTC8603</strain>
        <strain evidence="7 9">NCTC8621</strain>
    </source>
</reference>
<dbReference type="PROSITE" id="PS51192">
    <property type="entry name" value="HELICASE_ATP_BIND_1"/>
    <property type="match status" value="1"/>
</dbReference>
<dbReference type="Pfam" id="PF00271">
    <property type="entry name" value="Helicase_C"/>
    <property type="match status" value="1"/>
</dbReference>
<dbReference type="InterPro" id="IPR038718">
    <property type="entry name" value="SNF2-like_sf"/>
</dbReference>
<dbReference type="Proteomes" id="UP000255093">
    <property type="component" value="Unassembled WGS sequence"/>
</dbReference>
<dbReference type="PANTHER" id="PTHR10799">
    <property type="entry name" value="SNF2/RAD54 HELICASE FAMILY"/>
    <property type="match status" value="1"/>
</dbReference>
<dbReference type="Pfam" id="PF00176">
    <property type="entry name" value="SNF2-rel_dom"/>
    <property type="match status" value="1"/>
</dbReference>
<keyword evidence="2 7" id="KW-0547">Nucleotide-binding</keyword>
<sequence>MAIQTYGLSWWGQQWLNALMHIDADNRLPRGRTYANKGAVQKLDIKDGHIRAQVRGSYIYTVEITVPPFSGQEKERLLDALVNDPLIISQLLNRELSPTVLDLANETNIKIFPASWKDLHMDCNCPDWAVPCKHLAAVIYLISRQIDSDPFLVFALHGLDLPTALRQRGMDIDKKIFITPPSLSALFANQPFVHEEKANQGLDFTLIPALHHDLLRLLPDNPVFYPFGDFHQVYSQQLARLVRYGEQLQKIVPESESQMQWALGATESPMLRIDGDYRCCVQGITHLKDLSTLLGELKNLTPRRLQMLQPSVAGLHLAWQFAVHLLAKGAVMPQVFSCESETLVRWLPATLDVTVDNLLEQVARQLPDGLISFNDWALTGKRQAITLCSLMLDRLVQSVPLKKGDTPYDKLFFLTGRVTFDSRRESASAASIAQWLSRLTLVHREQPPVIMLDEAGEDFALHLAVKITDQPAPVMLADILWQKCYENTRMAVLQTLAMLAEFYPPLCEYLRAGGRQALRLTAQTLPDFLFTALPVIRMLGIQALLPKALDKILRPRLSMQVKSSSGAGGSSGFQLGNLFDFDWRIALGDRQLTVTEFETLIDSAEGIVRFKEQFIYLDPDEIARLRNKLLNPPDIKGMALTQTALSGEYAGTPIMLDSAAREQLRQLTSVGMPSQPVSLNATLRPYQQTGFAWLTHNLALGIGGILADDMGLGKTLQLIAVIQHQKETGALAERKVLIIMPTTLLTNWQREIARFAPTLTTAIYHGGKRALSDEMPDILLTTYGVVRSDAATLKKQHWRLVAADEAQNLKNPASAQTKAAKSIPADAFIALSGTPVENRLAEYWSIMDFALRGYLGPLKTFISEIEKPIQMDRNQQVAERFRRITAPFLLRRLKSDKTIISDLPEKIETDRFCELATKQAAIYASVVREGMQVIRGESDAFQRQGLVLQMIMALKQVCNHPAHYLKNKQMDAALSGKAQLLLDLLDSIEETTEKVLIFTQFKEMGELLQSWLTARYGEQPLFLHGGLSRKKRDEQVERFQNDRSVRHFILSLKAGGTGLNLTAASQVIHYDLWWNPAVEAQATDRAYRIGQQRNVQVHRLLTRETFEERINDMIRNKKALAEMTVGSGEQWLGKMTDDELEELFRAGQD</sequence>
<dbReference type="SMART" id="SM00490">
    <property type="entry name" value="HELICc"/>
    <property type="match status" value="1"/>
</dbReference>
<evidence type="ECO:0000256" key="3">
    <source>
        <dbReference type="PROSITE-ProRule" id="PRU00325"/>
    </source>
</evidence>
<dbReference type="EMBL" id="UGBW01000003">
    <property type="protein sequence ID" value="STH81556.1"/>
    <property type="molecule type" value="Genomic_DNA"/>
</dbReference>
<evidence type="ECO:0000259" key="5">
    <source>
        <dbReference type="PROSITE" id="PS51192"/>
    </source>
</evidence>
<dbReference type="InterPro" id="IPR000330">
    <property type="entry name" value="SNF2_N"/>
</dbReference>
<keyword evidence="3" id="KW-0863">Zinc-finger</keyword>
<dbReference type="CDD" id="cd18793">
    <property type="entry name" value="SF2_C_SNF"/>
    <property type="match status" value="1"/>
</dbReference>
<dbReference type="Gene3D" id="3.40.50.300">
    <property type="entry name" value="P-loop containing nucleotide triphosphate hydrolases"/>
    <property type="match status" value="1"/>
</dbReference>
<organism evidence="7 9">
    <name type="scientific">Escherichia coli</name>
    <dbReference type="NCBI Taxonomy" id="562"/>
    <lineage>
        <taxon>Bacteria</taxon>
        <taxon>Pseudomonadati</taxon>
        <taxon>Pseudomonadota</taxon>
        <taxon>Gammaproteobacteria</taxon>
        <taxon>Enterobacterales</taxon>
        <taxon>Enterobacteriaceae</taxon>
        <taxon>Escherichia</taxon>
    </lineage>
</organism>
<dbReference type="InterPro" id="IPR001650">
    <property type="entry name" value="Helicase_C-like"/>
</dbReference>
<dbReference type="PROSITE" id="PS51194">
    <property type="entry name" value="HELICASE_CTER"/>
    <property type="match status" value="1"/>
</dbReference>
<accession>A0A376PSS3</accession>
<proteinExistence type="predicted"/>
<dbReference type="PROSITE" id="PS50966">
    <property type="entry name" value="ZF_SWIM"/>
    <property type="match status" value="1"/>
</dbReference>
<dbReference type="GO" id="GO:0005524">
    <property type="term" value="F:ATP binding"/>
    <property type="evidence" value="ECO:0007669"/>
    <property type="project" value="InterPro"/>
</dbReference>
<dbReference type="Proteomes" id="UP000255153">
    <property type="component" value="Unassembled WGS sequence"/>
</dbReference>
<dbReference type="AlphaFoldDB" id="A0A376PSS3"/>
<dbReference type="Gene3D" id="3.40.50.10810">
    <property type="entry name" value="Tandem AAA-ATPase domain"/>
    <property type="match status" value="1"/>
</dbReference>
<keyword evidence="3" id="KW-0862">Zinc</keyword>
<gene>
    <name evidence="8" type="ORF">NCTC8603_02368</name>
    <name evidence="7" type="ORF">NCTC8621_01488</name>
</gene>